<dbReference type="EMBL" id="JADGJW010000424">
    <property type="protein sequence ID" value="KAJ3217501.1"/>
    <property type="molecule type" value="Genomic_DNA"/>
</dbReference>
<dbReference type="GO" id="GO:0044611">
    <property type="term" value="C:nuclear pore inner ring"/>
    <property type="evidence" value="ECO:0007669"/>
    <property type="project" value="TreeGrafter"/>
</dbReference>
<keyword evidence="3" id="KW-0813">Transport</keyword>
<name>A0AAD5U0B3_9FUNG</name>
<dbReference type="InterPro" id="IPR021827">
    <property type="entry name" value="Nup186/Nup192/Nup205"/>
</dbReference>
<evidence type="ECO:0000313" key="5">
    <source>
        <dbReference type="EMBL" id="KAJ3217501.1"/>
    </source>
</evidence>
<reference evidence="5" key="1">
    <citation type="submission" date="2020-05" db="EMBL/GenBank/DDBJ databases">
        <title>Phylogenomic resolution of chytrid fungi.</title>
        <authorList>
            <person name="Stajich J.E."/>
            <person name="Amses K."/>
            <person name="Simmons R."/>
            <person name="Seto K."/>
            <person name="Myers J."/>
            <person name="Bonds A."/>
            <person name="Quandt C.A."/>
            <person name="Barry K."/>
            <person name="Liu P."/>
            <person name="Grigoriev I."/>
            <person name="Longcore J.E."/>
            <person name="James T.Y."/>
        </authorList>
    </citation>
    <scope>NUCLEOTIDE SEQUENCE</scope>
    <source>
        <strain evidence="5">JEL0476</strain>
    </source>
</reference>
<proteinExistence type="inferred from homology"/>
<comment type="similarity">
    <text evidence="2">Belongs to the NUP186/NUP192/NUP205 family.</text>
</comment>
<keyword evidence="6" id="KW-1185">Reference proteome</keyword>
<keyword evidence="4" id="KW-0539">Nucleus</keyword>
<gene>
    <name evidence="5" type="ORF">HK099_005449</name>
</gene>
<evidence type="ECO:0000313" key="6">
    <source>
        <dbReference type="Proteomes" id="UP001211065"/>
    </source>
</evidence>
<dbReference type="GO" id="GO:0017056">
    <property type="term" value="F:structural constituent of nuclear pore"/>
    <property type="evidence" value="ECO:0007669"/>
    <property type="project" value="TreeGrafter"/>
</dbReference>
<evidence type="ECO:0000256" key="3">
    <source>
        <dbReference type="ARBA" id="ARBA00022448"/>
    </source>
</evidence>
<protein>
    <submittedName>
        <fullName evidence="5">Uncharacterized protein</fullName>
    </submittedName>
</protein>
<sequence>MSVEGDLGDFETDFDEFEFINLTLQLLEVALITNLSTFDLARRVKTLPRMLSNFSKNKTVASTDGLDFVNSRLNFLAENFNEEDQRLVFFKSTLLEQKLEFSICLFDLVSIDQVVFEKAVSKEVAFDEEFEFFKILNFFKGIDSSDIISPYLLLTLLKFISIDVLNQNIQQTQMHLFKLTKDSLKMLNNELFTNSENFSDTNLKAVLQFQFIIFFKHRQRFEYMDPFSFNSDPDYLEKQLEKLIFDHNIFNYFVLMVSSNNTSDLINIWKDVRVDFRCEIYSTLELLISHFIQNFGRSVRNTKKSDEDVVKKGYYERQRQYLNNKIVPPTKTFQTLLTLISVLYHDRPDAALQFWTSNELLKFLKWASDVKSLELKSTYFRMMASLATGPKSSHHAFELFNSQQTLSISAISWQQMFAALQHFSSTIYENPNLDINPQDIEVMIGFLNLLKTTVSYSPVARFYLFENQSTVAIQELFRLLVCRIPTNLKAALFEAITGFCTQCPGIDYLPGHSDIIANVWLLLEESQVLSEKDGIFSKDGIVFDLEETETVSQVFPETLAFLGLLNSLFSTSNFRHITSAVENLGEARRTPGIYPFIDFVIEFGFLKIFQRSYAKEEEKFRMTSICLEIFNSCVEYFFDSVLKIEFERAKFISTSSPQLHSFSETEENLFHSLSKFPGFKIVCNVLTGSTFTKILFDILKLVKQIDLQKGSSHFYFGNSILECLALIFRILKYQDTFLDKIVPKMIEITTFGGGKSTIFSNSMVGLDQLLAYHKDIVIILAQLLNCTSDDQIVLLATKILKIISCSNVFLKSDTDSMQCKQSRIVKLFQGNEVVINGFVNRLMNGEVKESMEVADSDLLSNLKYHGGIDLEISGIGNSVRISILDLLLENLLISNNSGIATFAHFLLGFDCTKFLQNTNFYDPNSKKNKAYLLHYIINLVSADTENSKSNNSLNFNKLHPTLSERCCHLLYKLCLNLSTYEPTLRYLRSTGDFILKQLAHISDDIKQEGIEVMVLEQENENLSLVKRNEISALHRKAWLMKLAAIDLHTNILSRKTSEIEKLFNCLFLNNNTFLFENFESNERKGSDQPLTKILEIFNSLNLKEDVSSDSPLDLGSLKFFRNIQFEHFVVKNDRGCEVFDIRLIFKYLSAIEYQLEADGIISSVQLKVEFQNELKDLLYNILRLNSSKEYYFAQKECLIGWNEIVLVALNEGYHYFPLQSREELMYKILSNILPRINNANTRTEFIEILSSTSLTLISKLNSDKFIQNILQAPSTNENFSGLLRLPLEGQLLVLEHFLEGVIRTGSTSKTRGNYYTSIISYLHLTSSTNGNHSIQNNSNIAVFEKFGDRFFELVCRDATDGPEVWKTVAFSLLSAVFSIYFEKSSTGKNSLLIFLSEKNHLDHFVKTIKLDDVNLQKVLRDNV</sequence>
<organism evidence="5 6">
    <name type="scientific">Clydaea vesicula</name>
    <dbReference type="NCBI Taxonomy" id="447962"/>
    <lineage>
        <taxon>Eukaryota</taxon>
        <taxon>Fungi</taxon>
        <taxon>Fungi incertae sedis</taxon>
        <taxon>Chytridiomycota</taxon>
        <taxon>Chytridiomycota incertae sedis</taxon>
        <taxon>Chytridiomycetes</taxon>
        <taxon>Lobulomycetales</taxon>
        <taxon>Lobulomycetaceae</taxon>
        <taxon>Clydaea</taxon>
    </lineage>
</organism>
<evidence type="ECO:0000256" key="2">
    <source>
        <dbReference type="ARBA" id="ARBA00005892"/>
    </source>
</evidence>
<accession>A0AAD5U0B3</accession>
<dbReference type="GO" id="GO:0006999">
    <property type="term" value="P:nuclear pore organization"/>
    <property type="evidence" value="ECO:0007669"/>
    <property type="project" value="TreeGrafter"/>
</dbReference>
<evidence type="ECO:0000256" key="4">
    <source>
        <dbReference type="ARBA" id="ARBA00023242"/>
    </source>
</evidence>
<feature type="non-terminal residue" evidence="5">
    <location>
        <position position="1"/>
    </location>
</feature>
<comment type="caution">
    <text evidence="5">The sequence shown here is derived from an EMBL/GenBank/DDBJ whole genome shotgun (WGS) entry which is preliminary data.</text>
</comment>
<dbReference type="PANTHER" id="PTHR31344">
    <property type="entry name" value="NUCLEAR PORE COMPLEX PROTEIN NUP205"/>
    <property type="match status" value="1"/>
</dbReference>
<dbReference type="PANTHER" id="PTHR31344:SF0">
    <property type="entry name" value="NUCLEAR PORE COMPLEX PROTEIN NUP205"/>
    <property type="match status" value="1"/>
</dbReference>
<dbReference type="Proteomes" id="UP001211065">
    <property type="component" value="Unassembled WGS sequence"/>
</dbReference>
<evidence type="ECO:0000256" key="1">
    <source>
        <dbReference type="ARBA" id="ARBA00004123"/>
    </source>
</evidence>
<comment type="subcellular location">
    <subcellularLocation>
        <location evidence="1">Nucleus</location>
    </subcellularLocation>
</comment>
<dbReference type="Pfam" id="PF11894">
    <property type="entry name" value="Nup192"/>
    <property type="match status" value="1"/>
</dbReference>